<dbReference type="GO" id="GO:0006508">
    <property type="term" value="P:proteolysis"/>
    <property type="evidence" value="ECO:0007669"/>
    <property type="project" value="InterPro"/>
</dbReference>
<evidence type="ECO:0000259" key="4">
    <source>
        <dbReference type="Pfam" id="PF00326"/>
    </source>
</evidence>
<evidence type="ECO:0000256" key="3">
    <source>
        <dbReference type="SAM" id="Phobius"/>
    </source>
</evidence>
<sequence length="380" mass="40419">MPDAPLPPRRPRTPSADRPARRSTDAGSPRPRKKSGRKRSSSNATVWWWIGGLTGGGALLLLLCCGGLFVVANRQIEAEGRARLEQAQRQAESGETLAEAVAGFNTTLGPPGPIEDPPEEPPPGAPFALVSYPSPVGDLPAYLTAEVAEGTLDPNARRTAIVWITGGDCNTIGPVWEPGPPEDDQTASAFREAGVMMLFPSLRGGNANPGRREGFLGEVEDVLAAAEFLAAQPGVDPDRIYLGGHSTGGTLAALVAERSDRFRATFAFGPVFDVRDYGGDYLYHVPRNDEREALVRSPGYWLNDVRTPLFLIEGAGGNADSLRELQRATDNPRVRCLVVPNADHFDVLAPANAAIAEQILADDGPTCDIALTAEELAGGR</sequence>
<feature type="compositionally biased region" description="Basic residues" evidence="2">
    <location>
        <begin position="30"/>
        <end position="39"/>
    </location>
</feature>
<dbReference type="PANTHER" id="PTHR22946:SF9">
    <property type="entry name" value="POLYKETIDE TRANSFERASE AF380"/>
    <property type="match status" value="1"/>
</dbReference>
<dbReference type="AlphaFoldDB" id="A0A517P3R1"/>
<organism evidence="5 6">
    <name type="scientific">Alienimonas californiensis</name>
    <dbReference type="NCBI Taxonomy" id="2527989"/>
    <lineage>
        <taxon>Bacteria</taxon>
        <taxon>Pseudomonadati</taxon>
        <taxon>Planctomycetota</taxon>
        <taxon>Planctomycetia</taxon>
        <taxon>Planctomycetales</taxon>
        <taxon>Planctomycetaceae</taxon>
        <taxon>Alienimonas</taxon>
    </lineage>
</organism>
<protein>
    <submittedName>
        <fullName evidence="5">Prolyl oligopeptidase family protein</fullName>
    </submittedName>
</protein>
<keyword evidence="3" id="KW-1133">Transmembrane helix</keyword>
<evidence type="ECO:0000313" key="5">
    <source>
        <dbReference type="EMBL" id="QDT14012.1"/>
    </source>
</evidence>
<feature type="region of interest" description="Disordered" evidence="2">
    <location>
        <begin position="1"/>
        <end position="39"/>
    </location>
</feature>
<dbReference type="GO" id="GO:0008236">
    <property type="term" value="F:serine-type peptidase activity"/>
    <property type="evidence" value="ECO:0007669"/>
    <property type="project" value="InterPro"/>
</dbReference>
<evidence type="ECO:0000256" key="2">
    <source>
        <dbReference type="SAM" id="MobiDB-lite"/>
    </source>
</evidence>
<dbReference type="InterPro" id="IPR029058">
    <property type="entry name" value="AB_hydrolase_fold"/>
</dbReference>
<dbReference type="InterPro" id="IPR050261">
    <property type="entry name" value="FrsA_esterase"/>
</dbReference>
<dbReference type="KEGG" id="acaf:CA12_00800"/>
<name>A0A517P3R1_9PLAN</name>
<dbReference type="InterPro" id="IPR001375">
    <property type="entry name" value="Peptidase_S9_cat"/>
</dbReference>
<dbReference type="Pfam" id="PF00326">
    <property type="entry name" value="Peptidase_S9"/>
    <property type="match status" value="1"/>
</dbReference>
<evidence type="ECO:0000313" key="6">
    <source>
        <dbReference type="Proteomes" id="UP000318741"/>
    </source>
</evidence>
<dbReference type="Gene3D" id="3.40.50.1820">
    <property type="entry name" value="alpha/beta hydrolase"/>
    <property type="match status" value="1"/>
</dbReference>
<dbReference type="Proteomes" id="UP000318741">
    <property type="component" value="Chromosome"/>
</dbReference>
<proteinExistence type="predicted"/>
<dbReference type="PANTHER" id="PTHR22946">
    <property type="entry name" value="DIENELACTONE HYDROLASE DOMAIN-CONTAINING PROTEIN-RELATED"/>
    <property type="match status" value="1"/>
</dbReference>
<keyword evidence="3" id="KW-0472">Membrane</keyword>
<feature type="transmembrane region" description="Helical" evidence="3">
    <location>
        <begin position="46"/>
        <end position="71"/>
    </location>
</feature>
<feature type="domain" description="Peptidase S9 prolyl oligopeptidase catalytic" evidence="4">
    <location>
        <begin position="185"/>
        <end position="315"/>
    </location>
</feature>
<dbReference type="SUPFAM" id="SSF53474">
    <property type="entry name" value="alpha/beta-Hydrolases"/>
    <property type="match status" value="1"/>
</dbReference>
<keyword evidence="6" id="KW-1185">Reference proteome</keyword>
<evidence type="ECO:0000256" key="1">
    <source>
        <dbReference type="ARBA" id="ARBA00022801"/>
    </source>
</evidence>
<dbReference type="OrthoDB" id="9805123at2"/>
<dbReference type="GO" id="GO:0052689">
    <property type="term" value="F:carboxylic ester hydrolase activity"/>
    <property type="evidence" value="ECO:0007669"/>
    <property type="project" value="UniProtKB-ARBA"/>
</dbReference>
<dbReference type="EMBL" id="CP036265">
    <property type="protein sequence ID" value="QDT14012.1"/>
    <property type="molecule type" value="Genomic_DNA"/>
</dbReference>
<accession>A0A517P3R1</accession>
<reference evidence="5 6" key="1">
    <citation type="submission" date="2019-02" db="EMBL/GenBank/DDBJ databases">
        <title>Deep-cultivation of Planctomycetes and their phenomic and genomic characterization uncovers novel biology.</title>
        <authorList>
            <person name="Wiegand S."/>
            <person name="Jogler M."/>
            <person name="Boedeker C."/>
            <person name="Pinto D."/>
            <person name="Vollmers J."/>
            <person name="Rivas-Marin E."/>
            <person name="Kohn T."/>
            <person name="Peeters S.H."/>
            <person name="Heuer A."/>
            <person name="Rast P."/>
            <person name="Oberbeckmann S."/>
            <person name="Bunk B."/>
            <person name="Jeske O."/>
            <person name="Meyerdierks A."/>
            <person name="Storesund J.E."/>
            <person name="Kallscheuer N."/>
            <person name="Luecker S."/>
            <person name="Lage O.M."/>
            <person name="Pohl T."/>
            <person name="Merkel B.J."/>
            <person name="Hornburger P."/>
            <person name="Mueller R.-W."/>
            <person name="Bruemmer F."/>
            <person name="Labrenz M."/>
            <person name="Spormann A.M."/>
            <person name="Op den Camp H."/>
            <person name="Overmann J."/>
            <person name="Amann R."/>
            <person name="Jetten M.S.M."/>
            <person name="Mascher T."/>
            <person name="Medema M.H."/>
            <person name="Devos D.P."/>
            <person name="Kaster A.-K."/>
            <person name="Ovreas L."/>
            <person name="Rohde M."/>
            <person name="Galperin M.Y."/>
            <person name="Jogler C."/>
        </authorList>
    </citation>
    <scope>NUCLEOTIDE SEQUENCE [LARGE SCALE GENOMIC DNA]</scope>
    <source>
        <strain evidence="5 6">CA12</strain>
    </source>
</reference>
<keyword evidence="3" id="KW-0812">Transmembrane</keyword>
<keyword evidence="1" id="KW-0378">Hydrolase</keyword>
<gene>
    <name evidence="5" type="ORF">CA12_00800</name>
</gene>